<dbReference type="PANTHER" id="PTHR45527">
    <property type="entry name" value="NONRIBOSOMAL PEPTIDE SYNTHETASE"/>
    <property type="match status" value="1"/>
</dbReference>
<dbReference type="InterPro" id="IPR020845">
    <property type="entry name" value="AMP-binding_CS"/>
</dbReference>
<dbReference type="Gene3D" id="3.40.50.12780">
    <property type="entry name" value="N-terminal domain of ligase-like"/>
    <property type="match status" value="4"/>
</dbReference>
<dbReference type="InterPro" id="IPR029058">
    <property type="entry name" value="AB_hydrolase_fold"/>
</dbReference>
<dbReference type="PROSITE" id="PS00012">
    <property type="entry name" value="PHOSPHOPANTETHEINE"/>
    <property type="match status" value="5"/>
</dbReference>
<dbReference type="Pfam" id="PF13193">
    <property type="entry name" value="AMP-binding_C"/>
    <property type="match status" value="7"/>
</dbReference>
<keyword evidence="7" id="KW-1185">Reference proteome</keyword>
<dbReference type="PROSITE" id="PS50075">
    <property type="entry name" value="CARRIER"/>
    <property type="match status" value="7"/>
</dbReference>
<evidence type="ECO:0000256" key="2">
    <source>
        <dbReference type="ARBA" id="ARBA00006432"/>
    </source>
</evidence>
<dbReference type="GO" id="GO:0043041">
    <property type="term" value="P:amino acid activation for nonribosomal peptide biosynthetic process"/>
    <property type="evidence" value="ECO:0007669"/>
    <property type="project" value="TreeGrafter"/>
</dbReference>
<dbReference type="PANTHER" id="PTHR45527:SF1">
    <property type="entry name" value="FATTY ACID SYNTHASE"/>
    <property type="match status" value="1"/>
</dbReference>
<dbReference type="EMBL" id="AP023359">
    <property type="protein sequence ID" value="BCJ69492.1"/>
    <property type="molecule type" value="Genomic_DNA"/>
</dbReference>
<reference evidence="6" key="1">
    <citation type="submission" date="2020-08" db="EMBL/GenBank/DDBJ databases">
        <title>Whole genome shotgun sequence of Polymorphospora rubra NBRC 101157.</title>
        <authorList>
            <person name="Komaki H."/>
            <person name="Tamura T."/>
        </authorList>
    </citation>
    <scope>NUCLEOTIDE SEQUENCE</scope>
    <source>
        <strain evidence="6">NBRC 101157</strain>
    </source>
</reference>
<keyword evidence="4" id="KW-0597">Phosphoprotein</keyword>
<dbReference type="GO" id="GO:0031177">
    <property type="term" value="F:phosphopantetheine binding"/>
    <property type="evidence" value="ECO:0007669"/>
    <property type="project" value="InterPro"/>
</dbReference>
<dbReference type="InterPro" id="IPR020806">
    <property type="entry name" value="PKS_PP-bd"/>
</dbReference>
<dbReference type="InterPro" id="IPR045851">
    <property type="entry name" value="AMP-bd_C_sf"/>
</dbReference>
<dbReference type="FunFam" id="3.40.50.12780:FF:000012">
    <property type="entry name" value="Non-ribosomal peptide synthetase"/>
    <property type="match status" value="3"/>
</dbReference>
<evidence type="ECO:0000256" key="1">
    <source>
        <dbReference type="ARBA" id="ARBA00001957"/>
    </source>
</evidence>
<dbReference type="FunFam" id="3.30.300.30:FF:000010">
    <property type="entry name" value="Enterobactin synthetase component F"/>
    <property type="match status" value="3"/>
</dbReference>
<evidence type="ECO:0000313" key="7">
    <source>
        <dbReference type="Proteomes" id="UP000680866"/>
    </source>
</evidence>
<feature type="domain" description="Carrier" evidence="5">
    <location>
        <begin position="2994"/>
        <end position="3069"/>
    </location>
</feature>
<feature type="domain" description="Carrier" evidence="5">
    <location>
        <begin position="5003"/>
        <end position="5078"/>
    </location>
</feature>
<dbReference type="Gene3D" id="3.40.50.1820">
    <property type="entry name" value="alpha/beta hydrolase"/>
    <property type="match status" value="1"/>
</dbReference>
<dbReference type="CDD" id="cd19540">
    <property type="entry name" value="LCL_NRPS-like"/>
    <property type="match status" value="5"/>
</dbReference>
<dbReference type="SUPFAM" id="SSF52777">
    <property type="entry name" value="CoA-dependent acyltransferases"/>
    <property type="match status" value="14"/>
</dbReference>
<evidence type="ECO:0000259" key="5">
    <source>
        <dbReference type="PROSITE" id="PS50075"/>
    </source>
</evidence>
<dbReference type="Gene3D" id="1.10.1200.10">
    <property type="entry name" value="ACP-like"/>
    <property type="match status" value="6"/>
</dbReference>
<comment type="similarity">
    <text evidence="2">Belongs to the ATP-dependent AMP-binding enzyme family.</text>
</comment>
<name>A0A810N7C9_9ACTN</name>
<dbReference type="GO" id="GO:0003824">
    <property type="term" value="F:catalytic activity"/>
    <property type="evidence" value="ECO:0007669"/>
    <property type="project" value="InterPro"/>
</dbReference>
<evidence type="ECO:0000256" key="4">
    <source>
        <dbReference type="ARBA" id="ARBA00022553"/>
    </source>
</evidence>
<dbReference type="RefSeq" id="WP_212818804.1">
    <property type="nucleotide sequence ID" value="NZ_AP023359.1"/>
</dbReference>
<dbReference type="GO" id="GO:0008610">
    <property type="term" value="P:lipid biosynthetic process"/>
    <property type="evidence" value="ECO:0007669"/>
    <property type="project" value="UniProtKB-ARBA"/>
</dbReference>
<evidence type="ECO:0000256" key="3">
    <source>
        <dbReference type="ARBA" id="ARBA00022450"/>
    </source>
</evidence>
<dbReference type="NCBIfam" id="NF004282">
    <property type="entry name" value="PRK05691.1"/>
    <property type="match status" value="9"/>
</dbReference>
<dbReference type="FunFam" id="3.40.50.980:FF:000001">
    <property type="entry name" value="Non-ribosomal peptide synthetase"/>
    <property type="match status" value="3"/>
</dbReference>
<accession>A0A810N7C9</accession>
<comment type="cofactor">
    <cofactor evidence="1">
        <name>pantetheine 4'-phosphate</name>
        <dbReference type="ChEBI" id="CHEBI:47942"/>
    </cofactor>
</comment>
<organism evidence="6 7">
    <name type="scientific">Polymorphospora rubra</name>
    <dbReference type="NCBI Taxonomy" id="338584"/>
    <lineage>
        <taxon>Bacteria</taxon>
        <taxon>Bacillati</taxon>
        <taxon>Actinomycetota</taxon>
        <taxon>Actinomycetes</taxon>
        <taxon>Micromonosporales</taxon>
        <taxon>Micromonosporaceae</taxon>
        <taxon>Polymorphospora</taxon>
    </lineage>
</organism>
<dbReference type="InterPro" id="IPR010071">
    <property type="entry name" value="AA_adenyl_dom"/>
</dbReference>
<sequence length="7431" mass="791745">MIPLSFAQRRLWFMTKLEGASTTYNNTVAMRLTGDLDREALAAALTDVVARHEVLRTLFPEVDGEPCQKVLPPAEADFRITYTDVAPGDIDAAVTRAARQTFDLATDIPVRGWLFAAGPGEHVLVLLVHHVAWDAWSNGPLARDLATAYQARRDGREPGWEPLPVQYADYSLWQRELLGDENDPDSVAHRQISYWRAALDGAPEELPLPFDRPRPEVPSYRGHRISHDIPAMTHSALAEVARGHGVTLFMLMQAAVAVTLHRLGAGPDIPLGSPVAGRTDKALDDLVGCFVNTLVLRTDLTDDPTFAELLVRVRETGLAAFEHQDVPFERLVEELAPARSLARQPLFQVQLTMQNTGSVSLRLPGLAIAGLPVRESPARFDLAVAATESFDAHGGPARLALTVTGAADLFDAATVQTVTNCLARVLEAVAADPRMPVSTLDVMGADERRRVLHTFNATPAVPSPVPVLDGFLHWVRATPDATALVTGGELLTYAQLDARAERLAANLRSHGVDAESVVGLCLPRGLETVTAILAVWKAGGAYLPIDPSLPADRIDYMLSDSRAGIVLGRDELAPVPEALPHEAAPPRPGQAAYVIYTSGSTGRPKGVTVTHDGLAHYLATVPERLGWGAPGDRYALLQAQVTDLGNTVLFTALTTGGTLYIPDEDLVADAAELAGYLREHEIDHVKAVPSQVAALASAGVEEVLPRRSLVLGGEATPPELADRLLEAAAAAGKQVYNHYGPTETTVGVAATQWDGTLGAPPPGTMFFVLDERLRPVPPGVTGELYVAGEQLARGYRGAASTAQRFVACPWDPGRRMYRTGDRGRWTADGRLVIAGRVDEQVKIRGYRVEPGEVRNVLLGLPQVAQAVVVARRTEDETRLLAYVVPAGTAADPGAIRDDLAGRLPDYLLPSALMLIDEVPLTSNGKLDRAALPEPAQQRTAGRAPANAQEEILCAAFADVLCLPHVGVDDDFFTLGGHSLLAISLVAWLRRRGVSVPARALFQSPTPAQLAVVAGPPQVKVPPHAVPVGAERISAEMVPLAGLSDEQLAVVVGQVPGGAANVADVYPLAPLQEGIFFHYLLQAGSGSDVYASPRVVRFVSRERLDAFLDALRQVIARHDIYRTAIVWEGLPEPVQVVLRDVTLPVEEVTLDDTDDAVAQLREVAEQRMDVRTAPLMRIHVAAEPGSGQWLMLLRIHHLAQDHTTQDVLLRELGSILAGRSADLPRPVPFREFVAQARLGVPRQEHERYFAGLLGDVTETTAPYGLTDVHGDGRAVTRTRLPLEGDLSNQVREVARGLGVSAATVFHLAWARVLAAVSGRDDVVFGTVLFGRMNAGAGADQVPGLFLNTLPVRVRVGNVGVGAALLALRDQLAWLLVHEHAPLSLAQQASGVPGGTPLFTSILNYRHNQRAAAPEGHDRPAGISTVEMREATNYPVSVSVEDDGTDFGLTVDAVPAVDAQELCRLIRSCLTELTAVLRADAGRALATVEVLDAADRERLTRTGTGRPSGVAPSPAAALFEAQVSRTPEAVAVLGDDLRVTYQELDERANRLARVLAGLGVNAESVVGLCLPRGVDAITAMLAVWKAGGAYLPLDQQYPTPRLAEMVAGAGARVVLADGPPADALAGPSVRVLRLDDQTVRDTLAQQPATAPGVAVSVQQLAYVIYTSGSTGRAKGVAVTHAGLAALVTEHVEGFALDSGSRVLQFSSPSFDSALAEILVTLACGAALVVADARHLLPGPALARVVAEHGVTHAALPPVVLAASDPRDLATVSTIISVGAALTTPTVDRWAPGRRFLNGYGPTETTVYGTLSAPLSPGDRGAIGRPVRGSRVFVLDSGLRPVPAGAVGELYITGPSVARGYLDRPSLTAQRFVACPWNPAERMYRTGDRVAWAADGQLVFAGRADDQVKVRGFRVEPGEVEAVLLEQDGVRQAVVVARQDRLVAYITGEAAGQSLREAVARRLPQYMVPATVMVLAEMPVTVSGKLDRAALPEPEFAGGVGRAPVSVREELLCVAFAQVLGVERVGVDDDFFALGGHSLLATRLVSRIRSVLGVEVPLRLVFDAPTPAGVAGGLVGAGEARPALVAGVRPERVPLSFAQRRLWFLGQLEGPSATYNIPVVLRLPVDADRAAVAAALRDVIVRHEVLRTVFVVADGEPYQEVISEAGLRWELETVADVEVVTGHCFDLAVEVPIRAGLVESAGVLTLVVVVHHIAGDGWSMGPLARDLLVAYQARSRGEVPQWVPLPVQYADYSLWQRELLGDENDPDSVLSQQVAYWREVLRGVPEELTLPVDHRRPAVATHRGHAAGVVLPAGLHAGLRRLAREHGVTLHMLLQSSVAVLLSRLGAGTDVPLGSAIAGRTDEAVDDLVGFFVNTLVTRVDLTGDPTVAEVLARVREANLGGYAHQDVPFERLVEELAPARSLARHPLFQVMVTVQDTGDQTANPPGAVAKFDLEVSLTESFAADGAPAGLHGRLLGAADLFDAETVEALGQRLSRVIDAILRGVTRRISSISVLEAGERELVLRGFNATARPVPFRSVAEQFEWWARERPDAVAVVCDGVEVSYGELDRRARRVAGHLLTCGVGAEEVVGLRLPRGADMVAAILGVWQAGAAYVPLDPQLPLARLDFMAADSGVAAVLDHVDFPDAGVVTASAGRDQLAYVIYTSGSTGVPKGVAATHGGLVNLVATLTSWLEAGPDSRILQFASFSFDASVLDVAVTLSTGGALVIATAEERNDPGALTRLINEQRVSATSVVPSLLSTLDPAQVARLSPLVIGAEAISGPQARAWSRDRVLVNTYGPTEATVMVTAGPVGADDTVVAMGAPLANMRAYVLDGALQPLPVGVTGDLYVAGVQVARGYLGRPGLTAERFVACPWGDGERMYRTGDRARWTADGQLVFAGRADDQVKIRGFRIELGEVETVLLQQPGVRQAAVVVRDERLIAYIVGSLELDALAQRLPRYMVPSTVVVLEELPLNANGKLDRAALPEPEFAGGVGRAPVSVREELLCVAFAQVLGVERVGVDDDFFALGGHSLLATRLVSRIRSVLGVEVPLRLVFDAPTPAGVAGGLVGAGEARPALVAGVRPERVPLSFAQRRLWFLGQLEGPSATYNIPVVLRLPVDADRAAVAAALRDVIVRHEVLRTVFVVADGEPYQEVISEAGLRWELETVADVEVVTGHCFDLAVEVPIRAGLVESAGVLTLVVVVHHIAGDGWSMGPLARDLLVAYQARSRGEVPQWVPLPVQYADYSLWQRELLGDENDPDSVLSQQVAYWREVLRGVPEELTLPVDHRRPAVATHRGHAAGVVLPAGLHAGLRRLAREHGVTLHMLLQSSVAVLLSRLGAGTDVPLGSAIAGRTDEAVDDLVGFFVNTLVTRVDLTGDPTIGDLLDRTRRISIDGYAHQDVPFERLVEILAPARALGRHPLFQVMVTLQDATGVAAGAGGGAAAAKFDLEVSLSETFDAEGAPAGLRGRLLGAADLFDAETVEALADRLVRVIEAMAEAPDERVSSIPILTAGEQDRILHGFNDTVVELPQTSMVDRFAEWARKRPEATAVFCDGVEVSYGELDRRAARVAGYLQNRDVGVEDVVGLRLPRGIAMITAILGVWKAGAAYLPLDVGYPQDRLDFMRADSGARLVLDDVEVDGEPADVEIRPDQLAYVIYTSGSTGRPKGVAATQGGLTNMVSALGPWLQAGPESRILQFMSFSFDASVLDVAATLSTGATLVIATSEQRDDAEALTALVEGQRVTAASVVPSLLGTLEARSWPGVSAMIVGSEALSARLADEWSAGRRLRHAYGPTESTVIVASAEMSPGQSVVPIGGPEANSRLYVLDDRLRPVPVGVVGEVYVAGAQLARGYLGRPRLTAERFVACPWNSGQRMYRTGDRARWTAGGQLVFAGRADDQVKIRGFRIEPGEIAAVLLGQPGVRQAAVVVREDRLIAYVVGEAAGLQEALAQRLPRYMVPSAFVLLEELPLSMNGKLDRAALPAPRFEGGAGRAAATVQEELVCAAFAEVLGVEQIGVDDDFFALGGHSLLATRLVSRIRSVLDAELPLRSVFDAPTPAGIAARLVTADTARPALAARKRPQRVPLSFAQRRLWFLAQLDGPSSTYNIPTVLRLSEDVDRAALAAALRDVIGRHEVLRTVFEAVDGEPYQRVVPDAEVFWELEAIDVSDHCFDLATELPIRAALVDGHTLVVVVHHIAGDGWSMGPLARELSTAYAARVRGEAPEWESLPVQYADYTLWQREVLGDENDPDSALSRQVAYWREALRGVPEELQLPVDRPRPATASHRGHHVPVEISPDVHHRLRQLAREHGVTVHMLLQASVATLLSRLGAGTDIPLGSAIAGRTDEALDGLVGFFVNTLVTRIDLSGDPTFGDVLERVRERGLEAYAHQEVPFERLVEVLTPARSLARHPLFQVMVTLQNNARPALDLPGVRPTGPADDEGAAAVTAAKFDLEVTLSESLAPGGVPGGMRGSLLAAADLFDAGTARRLASWLTRVLDALSEAPRTRLSAVPLLGDDERDRLLHAFNDTTADVPALTVPQQFDRRVREHPDAPAVWCDGDGVSYGELDRRARRIGGYLVSRGVGAEDVVGIRLPRGVHMIAAILGVWQAGAAYLPLDAEYPPERLELMLADSGAKLVLDERTIVGGTEAPTASIRPGQLAYVIYTSGSTGRPKGVAATHDALTNLAAAASPLLEAGPRSRILQFASFSFDASVLDVAVALSSGACLVVANAEQRTDPAALTDLITRQGVNTASVVPSLLSTLDPESLAGVSPLRVGAEPISAEQAARWSAGRRLVNSYGPTETTVIVTAASAEGAMAPMGAPLPNTRAYVLDERLRPVPVGVTGELYLAGAQLARGYLGRAGLTAQRFVACPWHRGRRMYRTGDRVRWTADGRLVFVGRADDQVKIRGFRIEPGEVREALASCAGVRQAAVVTRTENGENRLVAYVVADDPRLTPETLREELGRRLPRYMLPSATMLLDELPTTVNGKLDRNALPDPETTDGTGRAPATAREELLCVAFAQVLGLDRVGVDDDFFALGGHSLLATRLASLVRRLLGVELPLRLVFEAPTPAGIAAGLTRADGARLALAARPRPWRVPLSYAQRRMWFISQLEGPSPTYNMPIVLRLPADVDRAALAAALRDVIGRHEVLRTVLEVADGEPYQRVIGEDEVRWELETADVTGHCFDLAVEPPIRAALLADLTLVVVVHHIAGDGWSMAPLIRDLSHAYEARARGEAPRWEPLPVQYADYTLWQRDLLGDENDPDSLLARQIAYWRTELADGPEELPLPTDRPRPPVATHRGHAVRLNFAPELHARLRRLARERGVTVYMVFQAALAATLSRLGAGTDIPIGSAVAGRTDEALHDLIGCFVNTLVIRSDLSDDPAFGELLERVRQKGLDAYAHQDVPFERLVEKIAPSRSMARQPLFQVILTFQDTRTVAGLAATRLGEPITALPEGQVAAKFDLTVLAGEMVDEHGAPAGITGMVSGAADLFDARTVEMIAGCLLRVLATVSADPLVRVSDLDILADGERERVLHGFNRVESPASASPLMEAFERVVRERPDAVAVGTLSYGELGERVGRLASVLRAEGVGVESVVALCLPRGVDTVVAILAVWRAGGAYLPIDVKLPADRIAYLISDSRPVVTLSTSEIVEDLPVGRHRMLVLDDALTRMRLAAAAPVGGAAPLAGQAAYVIYTSGSTGRPKGVTVTHAGLSNYVAAVTDRLGWGVPGERYALLQAQVTDLGNTTLFAALATGGSVHIPDEELVADAAGLAGFLREQRIDHVKAVPSQVAALASAGVDGVLPRRSLVLGGEATPPELATRLREAAAGQRIFNHYGPTETTIGVAATELDGTVGTPLAGTRFFVLDESLRPVPIGVTGELYVAGEQLARGYHAAVLTAQRFVACPWDTGRRMYRTGDRARWTVAGRLVVAGRVDEQVKIRGHRVEPGELRNVLLELPGVAQAAVVAQADAAGDMRLVAYVVPEDADADPAGFKSALAARLPDHMVPSAVVLLEAIPLTNNGKLDRAALPAPDQKRAVGRAPANPQEEILCAGFAEVLGVESVGVDDDFFALGGHSLLAVALVEWLRRHAVSVSVRGLFQSPTPAQLAELTGPPVVVVPPNLIPVGAERISAEMVPLAGLSDEQLAVVVGQVPGGAANVADVYPLAPLQEGIFFHYLLQAGSGSDVYASPRVVRFVSRERLDAFLDALRQVIARHDIYRTAIVWEGLPEPVQVVVREASLPVEEVVLTSDGDPVAHLREMAEQRMDVRRAPLMNIHVAAEPGSGQWLMLLRIHHLAQDHTTQDVLLRELAAILGGAGDALPEPVPFREFVAQARLGVPRQEHERYFAGLLGDVTETTAPYGLMDAHGDGSDVRRAYLEVEGKIAGQVREVARGLGVSAATVFHLAWARVLAAVSGRDDVVFGTVLFGRMNAGAGADQVPGLFLNTLPVRVRVGNADVGAALLALRDQLAWLLVHEHAPLSLAQQASGVPGGTPLFTSILNYRHSQRAANQPDRDGGNVFAGMRMLQSTQATNYPIAVAVDDNGSGFGLTVEAAAGADADAACRLLHTCLGDLAAALDGDAQRRLSSVAVLDVAARWRMLADWNDTAVPVTACTVAELFEARAAAAPEAVAVVEEGAEISYGELDVHANRLARRLLTTLSGPEARVGVFLGRGIALQVALLAVAKAGGAYVPLDPDYPPERLAYVVDDAGLEAVVTTAALAEVLPAGVTRIVLDDPATRDSLAKFAAGPLSSAERGTLRPAQAAYVIYTSGSTGRPKGVLVSHTGVADLIGGHVWAFGVGPGSRVAQFASAAFDTFGWEWMMALLTGATLVVVPAERRLGSALPEYLGEQRVTHATLPPAVLATLDETSIAAGTVVIVAGEACPPDVMRRWARGHVMFNSYGPTETTVDATLWRCDPDADAVAIGSPVHNTRVYVLDEHLQPVPVNVAGELYVAGTGLARGYLGRRGLTATRFIADPYGRPGERMYRTGDRVRWTAAGDLLFAGRTDDQVKIRGFRIEPGEIEAVLAACPGVRQAAVVVREDRPGDRRLVAYVAAADPDLTAAGVRASAAQRLPQYMVPAAVVLLDSLPLTVNGKLDRRALPEPEYGGAGGSTPARGPAGALEATICAAFAEVLGLPEAGVDDDFFALGGHSLLAVSLMERLRLRGVSVSLRTIVMNPTPARLVGALDLASVRDALGGLLPIRTTGDRPPFFLIHPAGGLSWCYLPLARHVPGDYPLYGLQATGVDGTGEPAASVPEMAADYIRRMRSVHGGGPYHVVGWSFGGTPAHEVAVQLRAAGEEVSLILMDAYPPEDGTAPAPALEAASQLDTDTVARVRAELGDLLGGFSDEELLRMAAIYRNNAALRAGHTYGRFDGDTLLLVATEGKRPDFSVEGRWQPYLSGLVTTVGLPCAHSDIVRPDMLGLVWEAVAAWLGRTA</sequence>
<dbReference type="GO" id="GO:0044550">
    <property type="term" value="P:secondary metabolite biosynthetic process"/>
    <property type="evidence" value="ECO:0007669"/>
    <property type="project" value="UniProtKB-ARBA"/>
</dbReference>
<dbReference type="PROSITE" id="PS00455">
    <property type="entry name" value="AMP_BINDING"/>
    <property type="match status" value="7"/>
</dbReference>
<proteinExistence type="inferred from homology"/>
<dbReference type="FunFam" id="1.10.1200.10:FF:000005">
    <property type="entry name" value="Nonribosomal peptide synthetase 1"/>
    <property type="match status" value="1"/>
</dbReference>
<dbReference type="InterPro" id="IPR000873">
    <property type="entry name" value="AMP-dep_synth/lig_dom"/>
</dbReference>
<keyword evidence="3" id="KW-0596">Phosphopantetheine</keyword>
<dbReference type="SUPFAM" id="SSF53474">
    <property type="entry name" value="alpha/beta-Hydrolases"/>
    <property type="match status" value="1"/>
</dbReference>
<dbReference type="GO" id="GO:0072330">
    <property type="term" value="P:monocarboxylic acid biosynthetic process"/>
    <property type="evidence" value="ECO:0007669"/>
    <property type="project" value="UniProtKB-ARBA"/>
</dbReference>
<dbReference type="KEGG" id="pry:Prubr_65130"/>
<dbReference type="CDD" id="cd19544">
    <property type="entry name" value="E-C_NRPS"/>
    <property type="match status" value="2"/>
</dbReference>
<dbReference type="InterPro" id="IPR020802">
    <property type="entry name" value="TesA-like"/>
</dbReference>
<dbReference type="InterPro" id="IPR001242">
    <property type="entry name" value="Condensation_dom"/>
</dbReference>
<dbReference type="FunFam" id="2.30.38.10:FF:000001">
    <property type="entry name" value="Non-ribosomal peptide synthetase PvdI"/>
    <property type="match status" value="4"/>
</dbReference>
<dbReference type="Pfam" id="PF00501">
    <property type="entry name" value="AMP-binding"/>
    <property type="match status" value="8"/>
</dbReference>
<dbReference type="Gene3D" id="3.30.300.30">
    <property type="match status" value="7"/>
</dbReference>
<feature type="domain" description="Carrier" evidence="5">
    <location>
        <begin position="3991"/>
        <end position="4066"/>
    </location>
</feature>
<feature type="domain" description="Carrier" evidence="5">
    <location>
        <begin position="7111"/>
        <end position="7185"/>
    </location>
</feature>
<dbReference type="Gene3D" id="2.30.38.10">
    <property type="entry name" value="Luciferase, Domain 3"/>
    <property type="match status" value="3"/>
</dbReference>
<protein>
    <submittedName>
        <fullName evidence="6">Non-ribosomal peptide synthetase</fullName>
    </submittedName>
</protein>
<feature type="domain" description="Carrier" evidence="5">
    <location>
        <begin position="6036"/>
        <end position="6110"/>
    </location>
</feature>
<dbReference type="InterPro" id="IPR042099">
    <property type="entry name" value="ANL_N_sf"/>
</dbReference>
<dbReference type="SMART" id="SM00824">
    <property type="entry name" value="PKS_TE"/>
    <property type="match status" value="1"/>
</dbReference>
<dbReference type="SUPFAM" id="SSF56801">
    <property type="entry name" value="Acetyl-CoA synthetase-like"/>
    <property type="match status" value="7"/>
</dbReference>
<dbReference type="Pfam" id="PF00975">
    <property type="entry name" value="Thioesterase"/>
    <property type="match status" value="1"/>
</dbReference>
<dbReference type="SMART" id="SM00823">
    <property type="entry name" value="PKS_PP"/>
    <property type="match status" value="7"/>
</dbReference>
<dbReference type="InterPro" id="IPR009081">
    <property type="entry name" value="PP-bd_ACP"/>
</dbReference>
<dbReference type="Gene3D" id="3.30.559.30">
    <property type="entry name" value="Nonribosomal peptide synthetase, condensation domain"/>
    <property type="match status" value="7"/>
</dbReference>
<dbReference type="Pfam" id="PF00668">
    <property type="entry name" value="Condensation"/>
    <property type="match status" value="7"/>
</dbReference>
<dbReference type="Proteomes" id="UP000680866">
    <property type="component" value="Chromosome"/>
</dbReference>
<dbReference type="InterPro" id="IPR025110">
    <property type="entry name" value="AMP-bd_C"/>
</dbReference>
<gene>
    <name evidence="6" type="ORF">Prubr_65130</name>
</gene>
<dbReference type="NCBIfam" id="TIGR01733">
    <property type="entry name" value="AA-adenyl-dom"/>
    <property type="match status" value="7"/>
</dbReference>
<dbReference type="NCBIfam" id="NF003417">
    <property type="entry name" value="PRK04813.1"/>
    <property type="match status" value="7"/>
</dbReference>
<feature type="domain" description="Carrier" evidence="5">
    <location>
        <begin position="943"/>
        <end position="1017"/>
    </location>
</feature>
<feature type="domain" description="Carrier" evidence="5">
    <location>
        <begin position="2000"/>
        <end position="2075"/>
    </location>
</feature>
<dbReference type="Gene3D" id="3.40.50.980">
    <property type="match status" value="6"/>
</dbReference>
<dbReference type="SUPFAM" id="SSF47336">
    <property type="entry name" value="ACP-like"/>
    <property type="match status" value="7"/>
</dbReference>
<dbReference type="Pfam" id="PF00550">
    <property type="entry name" value="PP-binding"/>
    <property type="match status" value="7"/>
</dbReference>
<dbReference type="FunFam" id="1.10.1200.10:FF:000016">
    <property type="entry name" value="Non-ribosomal peptide synthase"/>
    <property type="match status" value="4"/>
</dbReference>
<dbReference type="Gene3D" id="3.30.559.10">
    <property type="entry name" value="Chloramphenicol acetyltransferase-like domain"/>
    <property type="match status" value="7"/>
</dbReference>
<dbReference type="InterPro" id="IPR036736">
    <property type="entry name" value="ACP-like_sf"/>
</dbReference>
<dbReference type="InterPro" id="IPR023213">
    <property type="entry name" value="CAT-like_dom_sf"/>
</dbReference>
<evidence type="ECO:0000313" key="6">
    <source>
        <dbReference type="EMBL" id="BCJ69492.1"/>
    </source>
</evidence>
<dbReference type="CDD" id="cd05930">
    <property type="entry name" value="A_NRPS"/>
    <property type="match status" value="5"/>
</dbReference>
<dbReference type="InterPro" id="IPR001031">
    <property type="entry name" value="Thioesterase"/>
</dbReference>
<dbReference type="InterPro" id="IPR006162">
    <property type="entry name" value="Ppantetheine_attach_site"/>
</dbReference>
<dbReference type="GO" id="GO:0005829">
    <property type="term" value="C:cytosol"/>
    <property type="evidence" value="ECO:0007669"/>
    <property type="project" value="TreeGrafter"/>
</dbReference>